<dbReference type="InterPro" id="IPR033120">
    <property type="entry name" value="HOTDOG_ACOT"/>
</dbReference>
<dbReference type="GO" id="GO:0005739">
    <property type="term" value="C:mitochondrion"/>
    <property type="evidence" value="ECO:0007669"/>
    <property type="project" value="TreeGrafter"/>
</dbReference>
<evidence type="ECO:0000256" key="1">
    <source>
        <dbReference type="ARBA" id="ARBA00010458"/>
    </source>
</evidence>
<dbReference type="GO" id="GO:0047617">
    <property type="term" value="F:fatty acyl-CoA hydrolase activity"/>
    <property type="evidence" value="ECO:0007669"/>
    <property type="project" value="TreeGrafter"/>
</dbReference>
<gene>
    <name evidence="6" type="ORF">BOX15_Mlig030202g3</name>
</gene>
<evidence type="ECO:0000259" key="5">
    <source>
        <dbReference type="PROSITE" id="PS51770"/>
    </source>
</evidence>
<dbReference type="InterPro" id="IPR029069">
    <property type="entry name" value="HotDog_dom_sf"/>
</dbReference>
<dbReference type="Proteomes" id="UP000215902">
    <property type="component" value="Unassembled WGS sequence"/>
</dbReference>
<organism evidence="6 7">
    <name type="scientific">Macrostomum lignano</name>
    <dbReference type="NCBI Taxonomy" id="282301"/>
    <lineage>
        <taxon>Eukaryota</taxon>
        <taxon>Metazoa</taxon>
        <taxon>Spiralia</taxon>
        <taxon>Lophotrochozoa</taxon>
        <taxon>Platyhelminthes</taxon>
        <taxon>Rhabditophora</taxon>
        <taxon>Macrostomorpha</taxon>
        <taxon>Macrostomida</taxon>
        <taxon>Macrostomidae</taxon>
        <taxon>Macrostomum</taxon>
    </lineage>
</organism>
<reference evidence="6 7" key="1">
    <citation type="submission" date="2017-06" db="EMBL/GenBank/DDBJ databases">
        <title>A platform for efficient transgenesis in Macrostomum lignano, a flatworm model organism for stem cell research.</title>
        <authorList>
            <person name="Berezikov E."/>
        </authorList>
    </citation>
    <scope>NUCLEOTIDE SEQUENCE [LARGE SCALE GENOMIC DNA]</scope>
    <source>
        <strain evidence="6">DV1</strain>
        <tissue evidence="6">Whole organism</tissue>
    </source>
</reference>
<dbReference type="PANTHER" id="PTHR12655">
    <property type="entry name" value="ACYL-COA THIOESTERASE"/>
    <property type="match status" value="1"/>
</dbReference>
<accession>A0A267FB92</accession>
<dbReference type="CDD" id="cd03442">
    <property type="entry name" value="BFIT_BACH"/>
    <property type="match status" value="2"/>
</dbReference>
<comment type="caution">
    <text evidence="6">The sequence shown here is derived from an EMBL/GenBank/DDBJ whole genome shotgun (WGS) entry which is preliminary data.</text>
</comment>
<keyword evidence="4" id="KW-0809">Transit peptide</keyword>
<evidence type="ECO:0000256" key="2">
    <source>
        <dbReference type="ARBA" id="ARBA00022737"/>
    </source>
</evidence>
<dbReference type="AlphaFoldDB" id="A0A267FB92"/>
<proteinExistence type="inferred from homology"/>
<dbReference type="OrthoDB" id="331699at2759"/>
<dbReference type="PANTHER" id="PTHR12655:SF0">
    <property type="entry name" value="ACYL-COENZYME A THIOESTERASE 9, MITOCHONDRIAL"/>
    <property type="match status" value="1"/>
</dbReference>
<dbReference type="STRING" id="282301.A0A267FB92"/>
<dbReference type="EMBL" id="NIVC01001188">
    <property type="protein sequence ID" value="PAA71028.1"/>
    <property type="molecule type" value="Genomic_DNA"/>
</dbReference>
<sequence length="445" mass="49158">RAATADRMALNAFASLLCKSSIFVASRQLSSISSLERCIPLNKVREQLMTIAGSSGTPFEVRDCAALTEALAREQQLGSQPLAKPMSASYQEALLSLRTQAGLSVKYVNTHNGIRIGRLLEDLDILGVLISYRHAWQPHWAERAPVTIVTAFVDGVCVHTPIIPANRDLRLSGFVSWVGSSSIEVTMKIEQQAGEDGAAGVAWTPVLDATFVNAARHPLENRAAKLNPLLLESAADREIFQRGERAKAYRLQQASQSVLSVVPRNEEIAKIHRMFLDTIDPKSFTFSRRRLPAGSVWLRDTMLKTAHLYHPEQMNVYCKVFGGFLMRKALETAWICAFAHCRRQPVLLEVKDVSFRAPVELGSLLFLSAQVTCSHGCRCVVRVHAEVLQPDSGLRTTTNDFYFVFAPEAAAQAGEDCVPDAPQVVPRSYSEAMLHIDGMRKLTEA</sequence>
<evidence type="ECO:0000256" key="4">
    <source>
        <dbReference type="ARBA" id="ARBA00022946"/>
    </source>
</evidence>
<evidence type="ECO:0000313" key="6">
    <source>
        <dbReference type="EMBL" id="PAA71028.1"/>
    </source>
</evidence>
<keyword evidence="7" id="KW-1185">Reference proteome</keyword>
<feature type="domain" description="HotDog ACOT-type" evidence="5">
    <location>
        <begin position="91"/>
        <end position="219"/>
    </location>
</feature>
<dbReference type="Gene3D" id="3.10.129.10">
    <property type="entry name" value="Hotdog Thioesterase"/>
    <property type="match status" value="2"/>
</dbReference>
<dbReference type="PROSITE" id="PS51770">
    <property type="entry name" value="HOTDOG_ACOT"/>
    <property type="match status" value="2"/>
</dbReference>
<feature type="non-terminal residue" evidence="6">
    <location>
        <position position="1"/>
    </location>
</feature>
<evidence type="ECO:0000313" key="7">
    <source>
        <dbReference type="Proteomes" id="UP000215902"/>
    </source>
</evidence>
<evidence type="ECO:0000256" key="3">
    <source>
        <dbReference type="ARBA" id="ARBA00022801"/>
    </source>
</evidence>
<keyword evidence="3" id="KW-0378">Hydrolase</keyword>
<dbReference type="GO" id="GO:0006637">
    <property type="term" value="P:acyl-CoA metabolic process"/>
    <property type="evidence" value="ECO:0007669"/>
    <property type="project" value="TreeGrafter"/>
</dbReference>
<dbReference type="SUPFAM" id="SSF54637">
    <property type="entry name" value="Thioesterase/thiol ester dehydrase-isomerase"/>
    <property type="match status" value="2"/>
</dbReference>
<name>A0A267FB92_9PLAT</name>
<keyword evidence="2" id="KW-0677">Repeat</keyword>
<protein>
    <recommendedName>
        <fullName evidence="5">HotDog ACOT-type domain-containing protein</fullName>
    </recommendedName>
</protein>
<feature type="domain" description="HotDog ACOT-type" evidence="5">
    <location>
        <begin position="299"/>
        <end position="411"/>
    </location>
</feature>
<comment type="similarity">
    <text evidence="1">Belongs to the acyl coenzyme A hydrolase family.</text>
</comment>